<sequence>MMTNLAPLLKEHAFFEGLKPEYIELLVECASNVRFEANQLIFRQGENADRFYLIRQGKVAVEISTPGQSAIVIKTLMEHDVMGWSWLFPPYRWQFDARAMELTRAIALDGRCLRGKCESDPVLGYELMKRFSAIMLETLQATRLQLLDLYNVPSRRA</sequence>
<organism evidence="2 3">
    <name type="scientific">Leptolyngbya boryana NIES-2135</name>
    <dbReference type="NCBI Taxonomy" id="1973484"/>
    <lineage>
        <taxon>Bacteria</taxon>
        <taxon>Bacillati</taxon>
        <taxon>Cyanobacteriota</taxon>
        <taxon>Cyanophyceae</taxon>
        <taxon>Leptolyngbyales</taxon>
        <taxon>Leptolyngbyaceae</taxon>
        <taxon>Leptolyngbya group</taxon>
        <taxon>Leptolyngbya</taxon>
    </lineage>
</organism>
<evidence type="ECO:0000259" key="1">
    <source>
        <dbReference type="PROSITE" id="PS50042"/>
    </source>
</evidence>
<keyword evidence="3" id="KW-1185">Reference proteome</keyword>
<evidence type="ECO:0000313" key="2">
    <source>
        <dbReference type="EMBL" id="BAY59017.1"/>
    </source>
</evidence>
<dbReference type="InterPro" id="IPR000595">
    <property type="entry name" value="cNMP-bd_dom"/>
</dbReference>
<dbReference type="AlphaFoldDB" id="A0A1Z4JQT0"/>
<dbReference type="CDD" id="cd00038">
    <property type="entry name" value="CAP_ED"/>
    <property type="match status" value="1"/>
</dbReference>
<protein>
    <submittedName>
        <fullName evidence="2">Cyclic nucleotide-binding protein</fullName>
    </submittedName>
</protein>
<gene>
    <name evidence="2" type="ORF">NIES2135_58930</name>
</gene>
<proteinExistence type="predicted"/>
<name>A0A1Z4JQT0_LEPBY</name>
<dbReference type="InterPro" id="IPR018490">
    <property type="entry name" value="cNMP-bd_dom_sf"/>
</dbReference>
<accession>A0A1Z4JQT0</accession>
<dbReference type="PROSITE" id="PS50042">
    <property type="entry name" value="CNMP_BINDING_3"/>
    <property type="match status" value="1"/>
</dbReference>
<feature type="domain" description="Cyclic nucleotide-binding" evidence="1">
    <location>
        <begin position="14"/>
        <end position="83"/>
    </location>
</feature>
<dbReference type="InterPro" id="IPR014710">
    <property type="entry name" value="RmlC-like_jellyroll"/>
</dbReference>
<dbReference type="Gene3D" id="2.60.120.10">
    <property type="entry name" value="Jelly Rolls"/>
    <property type="match status" value="1"/>
</dbReference>
<dbReference type="SMART" id="SM00100">
    <property type="entry name" value="cNMP"/>
    <property type="match status" value="1"/>
</dbReference>
<evidence type="ECO:0000313" key="3">
    <source>
        <dbReference type="Proteomes" id="UP000217895"/>
    </source>
</evidence>
<reference evidence="2 3" key="1">
    <citation type="submission" date="2017-06" db="EMBL/GenBank/DDBJ databases">
        <title>Genome sequencing of cyanobaciteial culture collection at National Institute for Environmental Studies (NIES).</title>
        <authorList>
            <person name="Hirose Y."/>
            <person name="Shimura Y."/>
            <person name="Fujisawa T."/>
            <person name="Nakamura Y."/>
            <person name="Kawachi M."/>
        </authorList>
    </citation>
    <scope>NUCLEOTIDE SEQUENCE [LARGE SCALE GENOMIC DNA]</scope>
    <source>
        <strain evidence="2 3">NIES-2135</strain>
    </source>
</reference>
<dbReference type="SUPFAM" id="SSF51206">
    <property type="entry name" value="cAMP-binding domain-like"/>
    <property type="match status" value="1"/>
</dbReference>
<dbReference type="EMBL" id="AP018203">
    <property type="protein sequence ID" value="BAY59017.1"/>
    <property type="molecule type" value="Genomic_DNA"/>
</dbReference>
<dbReference type="Proteomes" id="UP000217895">
    <property type="component" value="Chromosome"/>
</dbReference>
<dbReference type="Pfam" id="PF00027">
    <property type="entry name" value="cNMP_binding"/>
    <property type="match status" value="1"/>
</dbReference>